<dbReference type="SUPFAM" id="SSF56281">
    <property type="entry name" value="Metallo-hydrolase/oxidoreductase"/>
    <property type="match status" value="2"/>
</dbReference>
<feature type="region of interest" description="Disordered" evidence="1">
    <location>
        <begin position="341"/>
        <end position="374"/>
    </location>
</feature>
<dbReference type="InterPro" id="IPR036866">
    <property type="entry name" value="RibonucZ/Hydroxyglut_hydro"/>
</dbReference>
<dbReference type="EMBL" id="FN648509">
    <property type="protein sequence ID" value="CBJ26384.1"/>
    <property type="molecule type" value="Genomic_DNA"/>
</dbReference>
<name>D7FX51_ECTSI</name>
<dbReference type="InParanoid" id="D7FX51"/>
<dbReference type="GO" id="GO:0005634">
    <property type="term" value="C:nucleus"/>
    <property type="evidence" value="ECO:0007669"/>
    <property type="project" value="TreeGrafter"/>
</dbReference>
<feature type="compositionally biased region" description="Low complexity" evidence="1">
    <location>
        <begin position="472"/>
        <end position="487"/>
    </location>
</feature>
<sequence length="1009" mass="101114">MRPLPSAAAVVVDSGSRIRQQRRHRRRPPPPAAPTACGSASALGTCLLALIVNTAGESSALATAFLADGGGSGSRSPACFLHAAAAGGARDRDGGGSGRRRSACGAGLLGATARRRGCNDSRGESAGHRSRLATAAAAWGRESEGEVLPVRAGRGVAAAAHGRGSRWEQGGKGRAAGGGGSLYMLKTGGGGGGIKAAGKMEAAATASVGDAREALGATAAAPADLQDLAKLKLAELKLLYRESGGKPGSLRKAELVQRLSESRQIGTVTGSPGTLVVEEAAPAAVLAAAPEHPSPTVLESSPNGGAAAAPVAAVAGRGGGAETSAASSLFSVLSGGGAVADPAPPVLESQPKAGTENAAAGATPLPGKGGADSSAAGSLFSVLSGSGAGAEADNPAGRAPHESGPVVPATATEWSHESPPATLDVLSSGPSAVVAAARARGAAAAAESSRLAAGGRMRARAEAQRHTEAMRTRATAAAASTSSSINNNGGGRGRGNGGGGGGGGGGAYSVIVDSPVARRSGQRQRRLPAVPNPWSRGGVGGDAEGMPLEGDVVDAFLASTMMEPSDEREASGDPLFDRESRFGVFPAGAPMQLTFLGTASCIPSTSRGVSCTVLRNEGDLWLFDVGEGTQIQVTVRAAPMKHGVPCVGYTVEEADRPGRLKVEELNPILEEHKQAICNTTGRKDVGWMLGWIKSTKRGETITLPGTDVTLDSADYVGASVKGRKVVILGDTCDAASIVPLAMGADVVVHEATNTMLPPLDQGKTYADVEAEAIKHGHSTPMMAAAFAQRVGAKTLILNHFSARYRGDPSDASVAAMLRIERQAARAGGLERHQVVASWDLLEMPVVDADQWEANRATAREADAAFDGELLRRAQQWQQQQQEEVEGAGRSPSVSGTAATSSPVLSHEHEHSRDFLRDAAASGGGAASPRGSVAAASGPSNGGGDGGGGESSMMLRGHGGETAIEGGSAASGPGDDGSISRGDRETATVDGSGAAPAKTGLVGIMFDAVA</sequence>
<dbReference type="eggNOG" id="KOG2121">
    <property type="taxonomic scope" value="Eukaryota"/>
</dbReference>
<feature type="compositionally biased region" description="Basic and acidic residues" evidence="1">
    <location>
        <begin position="905"/>
        <end position="916"/>
    </location>
</feature>
<feature type="compositionally biased region" description="Polar residues" evidence="1">
    <location>
        <begin position="891"/>
        <end position="903"/>
    </location>
</feature>
<feature type="compositionally biased region" description="Low complexity" evidence="1">
    <location>
        <begin position="965"/>
        <end position="979"/>
    </location>
</feature>
<dbReference type="PANTHER" id="PTHR46018">
    <property type="entry name" value="ZINC PHOSPHODIESTERASE ELAC PROTEIN 1"/>
    <property type="match status" value="1"/>
</dbReference>
<dbReference type="OrthoDB" id="527344at2759"/>
<reference evidence="2 3" key="1">
    <citation type="journal article" date="2010" name="Nature">
        <title>The Ectocarpus genome and the independent evolution of multicellularity in brown algae.</title>
        <authorList>
            <person name="Cock J.M."/>
            <person name="Sterck L."/>
            <person name="Rouze P."/>
            <person name="Scornet D."/>
            <person name="Allen A.E."/>
            <person name="Amoutzias G."/>
            <person name="Anthouard V."/>
            <person name="Artiguenave F."/>
            <person name="Aury J.M."/>
            <person name="Badger J.H."/>
            <person name="Beszteri B."/>
            <person name="Billiau K."/>
            <person name="Bonnet E."/>
            <person name="Bothwell J.H."/>
            <person name="Bowler C."/>
            <person name="Boyen C."/>
            <person name="Brownlee C."/>
            <person name="Carrano C.J."/>
            <person name="Charrier B."/>
            <person name="Cho G.Y."/>
            <person name="Coelho S.M."/>
            <person name="Collen J."/>
            <person name="Corre E."/>
            <person name="Da Silva C."/>
            <person name="Delage L."/>
            <person name="Delaroque N."/>
            <person name="Dittami S.M."/>
            <person name="Doulbeau S."/>
            <person name="Elias M."/>
            <person name="Farnham G."/>
            <person name="Gachon C.M."/>
            <person name="Gschloessl B."/>
            <person name="Heesch S."/>
            <person name="Jabbari K."/>
            <person name="Jubin C."/>
            <person name="Kawai H."/>
            <person name="Kimura K."/>
            <person name="Kloareg B."/>
            <person name="Kupper F.C."/>
            <person name="Lang D."/>
            <person name="Le Bail A."/>
            <person name="Leblanc C."/>
            <person name="Lerouge P."/>
            <person name="Lohr M."/>
            <person name="Lopez P.J."/>
            <person name="Martens C."/>
            <person name="Maumus F."/>
            <person name="Michel G."/>
            <person name="Miranda-Saavedra D."/>
            <person name="Morales J."/>
            <person name="Moreau H."/>
            <person name="Motomura T."/>
            <person name="Nagasato C."/>
            <person name="Napoli C.A."/>
            <person name="Nelson D.R."/>
            <person name="Nyvall-Collen P."/>
            <person name="Peters A.F."/>
            <person name="Pommier C."/>
            <person name="Potin P."/>
            <person name="Poulain J."/>
            <person name="Quesneville H."/>
            <person name="Read B."/>
            <person name="Rensing S.A."/>
            <person name="Ritter A."/>
            <person name="Rousvoal S."/>
            <person name="Samanta M."/>
            <person name="Samson G."/>
            <person name="Schroeder D.C."/>
            <person name="Segurens B."/>
            <person name="Strittmatter M."/>
            <person name="Tonon T."/>
            <person name="Tregear J.W."/>
            <person name="Valentin K."/>
            <person name="von Dassow P."/>
            <person name="Yamagishi T."/>
            <person name="Van de Peer Y."/>
            <person name="Wincker P."/>
        </authorList>
    </citation>
    <scope>NUCLEOTIDE SEQUENCE [LARGE SCALE GENOMIC DNA]</scope>
    <source>
        <strain evidence="3">Ec32 / CCAP1310/4</strain>
    </source>
</reference>
<dbReference type="PANTHER" id="PTHR46018:SF2">
    <property type="entry name" value="ZINC PHOSPHODIESTERASE ELAC PROTEIN 1"/>
    <property type="match status" value="1"/>
</dbReference>
<feature type="region of interest" description="Disordered" evidence="1">
    <location>
        <begin position="873"/>
        <end position="996"/>
    </location>
</feature>
<dbReference type="GO" id="GO:0042781">
    <property type="term" value="F:3'-tRNA processing endoribonuclease activity"/>
    <property type="evidence" value="ECO:0007669"/>
    <property type="project" value="TreeGrafter"/>
</dbReference>
<evidence type="ECO:0000313" key="3">
    <source>
        <dbReference type="Proteomes" id="UP000002630"/>
    </source>
</evidence>
<feature type="region of interest" description="Disordered" evidence="1">
    <location>
        <begin position="386"/>
        <end position="407"/>
    </location>
</feature>
<dbReference type="EMBL" id="FN649729">
    <property type="protein sequence ID" value="CBJ26384.1"/>
    <property type="molecule type" value="Genomic_DNA"/>
</dbReference>
<feature type="region of interest" description="Disordered" evidence="1">
    <location>
        <begin position="1"/>
        <end position="36"/>
    </location>
</feature>
<dbReference type="STRING" id="2880.D7FX51"/>
<proteinExistence type="predicted"/>
<feature type="compositionally biased region" description="Low complexity" evidence="1">
    <location>
        <begin position="926"/>
        <end position="938"/>
    </location>
</feature>
<feature type="compositionally biased region" description="Basic and acidic residues" evidence="1">
    <location>
        <begin position="461"/>
        <end position="471"/>
    </location>
</feature>
<gene>
    <name evidence="2" type="ORF">Esi_0032_0109</name>
</gene>
<accession>D7FX51</accession>
<feature type="compositionally biased region" description="Gly residues" evidence="1">
    <location>
        <begin position="939"/>
        <end position="949"/>
    </location>
</feature>
<evidence type="ECO:0000256" key="1">
    <source>
        <dbReference type="SAM" id="MobiDB-lite"/>
    </source>
</evidence>
<feature type="region of interest" description="Disordered" evidence="1">
    <location>
        <begin position="461"/>
        <end position="545"/>
    </location>
</feature>
<feature type="compositionally biased region" description="Gly residues" evidence="1">
    <location>
        <begin position="488"/>
        <end position="507"/>
    </location>
</feature>
<protein>
    <submittedName>
        <fullName evidence="2">Uncharacterized protein</fullName>
    </submittedName>
</protein>
<dbReference type="AlphaFoldDB" id="D7FX51"/>
<keyword evidence="3" id="KW-1185">Reference proteome</keyword>
<feature type="compositionally biased region" description="Basic residues" evidence="1">
    <location>
        <begin position="19"/>
        <end position="28"/>
    </location>
</feature>
<dbReference type="Proteomes" id="UP000002630">
    <property type="component" value="Linkage Group LG04"/>
</dbReference>
<dbReference type="Gene3D" id="3.60.15.10">
    <property type="entry name" value="Ribonuclease Z/Hydroxyacylglutathione hydrolase-like"/>
    <property type="match status" value="2"/>
</dbReference>
<organism evidence="2 3">
    <name type="scientific">Ectocarpus siliculosus</name>
    <name type="common">Brown alga</name>
    <name type="synonym">Conferva siliculosa</name>
    <dbReference type="NCBI Taxonomy" id="2880"/>
    <lineage>
        <taxon>Eukaryota</taxon>
        <taxon>Sar</taxon>
        <taxon>Stramenopiles</taxon>
        <taxon>Ochrophyta</taxon>
        <taxon>PX clade</taxon>
        <taxon>Phaeophyceae</taxon>
        <taxon>Ectocarpales</taxon>
        <taxon>Ectocarpaceae</taxon>
        <taxon>Ectocarpus</taxon>
    </lineage>
</organism>
<evidence type="ECO:0000313" key="2">
    <source>
        <dbReference type="EMBL" id="CBJ26384.1"/>
    </source>
</evidence>